<protein>
    <submittedName>
        <fullName evidence="2">Uncharacterized protein</fullName>
    </submittedName>
</protein>
<evidence type="ECO:0000313" key="2">
    <source>
        <dbReference type="EMBL" id="KDQ07662.1"/>
    </source>
</evidence>
<reference evidence="3" key="1">
    <citation type="journal article" date="2014" name="Proc. Natl. Acad. Sci. U.S.A.">
        <title>Extensive sampling of basidiomycete genomes demonstrates inadequacy of the white-rot/brown-rot paradigm for wood decay fungi.</title>
        <authorList>
            <person name="Riley R."/>
            <person name="Salamov A.A."/>
            <person name="Brown D.W."/>
            <person name="Nagy L.G."/>
            <person name="Floudas D."/>
            <person name="Held B.W."/>
            <person name="Levasseur A."/>
            <person name="Lombard V."/>
            <person name="Morin E."/>
            <person name="Otillar R."/>
            <person name="Lindquist E.A."/>
            <person name="Sun H."/>
            <person name="LaButti K.M."/>
            <person name="Schmutz J."/>
            <person name="Jabbour D."/>
            <person name="Luo H."/>
            <person name="Baker S.E."/>
            <person name="Pisabarro A.G."/>
            <person name="Walton J.D."/>
            <person name="Blanchette R.A."/>
            <person name="Henrissat B."/>
            <person name="Martin F."/>
            <person name="Cullen D."/>
            <person name="Hibbett D.S."/>
            <person name="Grigoriev I.V."/>
        </authorList>
    </citation>
    <scope>NUCLEOTIDE SEQUENCE [LARGE SCALE GENOMIC DNA]</scope>
    <source>
        <strain evidence="3">FD-172 SS1</strain>
    </source>
</reference>
<sequence length="265" mass="30002">MSSQPSASTQESDVIVFEPKKKKRKGDKPLPDSKAWYLPNEQLIAESREHWKADCYNHYDVSVKRTTNNQGQPRRIDFVFTCKFETEKPHYQNDPTVDRLDLHHRRHPLHPWPRRAPDPLVVAHYSLGLSATSSRLVSHLSSCSLHCIKTMKTTKQILMARVTLIPFATKVGGELQCVAPSDTDIEDLEWRSLSLTTGSDGKQIFMYASRTTAQLHAQLLALFPAPFQHIARTTAHGAQQWALLYWVQSKLKEAATLSPPAPISL</sequence>
<feature type="region of interest" description="Disordered" evidence="1">
    <location>
        <begin position="1"/>
        <end position="33"/>
    </location>
</feature>
<feature type="compositionally biased region" description="Polar residues" evidence="1">
    <location>
        <begin position="1"/>
        <end position="12"/>
    </location>
</feature>
<organism evidence="2 3">
    <name type="scientific">Botryobasidium botryosum (strain FD-172 SS1)</name>
    <dbReference type="NCBI Taxonomy" id="930990"/>
    <lineage>
        <taxon>Eukaryota</taxon>
        <taxon>Fungi</taxon>
        <taxon>Dikarya</taxon>
        <taxon>Basidiomycota</taxon>
        <taxon>Agaricomycotina</taxon>
        <taxon>Agaricomycetes</taxon>
        <taxon>Cantharellales</taxon>
        <taxon>Botryobasidiaceae</taxon>
        <taxon>Botryobasidium</taxon>
    </lineage>
</organism>
<evidence type="ECO:0000256" key="1">
    <source>
        <dbReference type="SAM" id="MobiDB-lite"/>
    </source>
</evidence>
<dbReference type="InParanoid" id="A0A067M6Z9"/>
<gene>
    <name evidence="2" type="ORF">BOTBODRAFT_180531</name>
</gene>
<name>A0A067M6Z9_BOTB1</name>
<accession>A0A067M6Z9</accession>
<dbReference type="AlphaFoldDB" id="A0A067M6Z9"/>
<dbReference type="Proteomes" id="UP000027195">
    <property type="component" value="Unassembled WGS sequence"/>
</dbReference>
<proteinExistence type="predicted"/>
<evidence type="ECO:0000313" key="3">
    <source>
        <dbReference type="Proteomes" id="UP000027195"/>
    </source>
</evidence>
<dbReference type="EMBL" id="KL198103">
    <property type="protein sequence ID" value="KDQ07662.1"/>
    <property type="molecule type" value="Genomic_DNA"/>
</dbReference>
<dbReference type="HOGENOM" id="CLU_1049692_0_0_1"/>
<keyword evidence="3" id="KW-1185">Reference proteome</keyword>